<feature type="coiled-coil region" evidence="1">
    <location>
        <begin position="39"/>
        <end position="92"/>
    </location>
</feature>
<reference evidence="3 4" key="1">
    <citation type="submission" date="2019-01" db="EMBL/GenBank/DDBJ databases">
        <title>Draft genome sequence of heavy metal resistant Bacillus cereus NWUAB01.</title>
        <authorList>
            <person name="Babalola O."/>
            <person name="Aremu B.R."/>
            <person name="Ayangbenro A.S."/>
        </authorList>
    </citation>
    <scope>NUCLEOTIDE SEQUENCE [LARGE SCALE GENOMIC DNA]</scope>
    <source>
        <strain evidence="3 4">NWUAB01</strain>
    </source>
</reference>
<gene>
    <name evidence="3" type="ORF">DR116_0029765</name>
</gene>
<comment type="caution">
    <text evidence="3">The sequence shown here is derived from an EMBL/GenBank/DDBJ whole genome shotgun (WGS) entry which is preliminary data.</text>
</comment>
<keyword evidence="2" id="KW-0812">Transmembrane</keyword>
<dbReference type="EMBL" id="QNGD03000023">
    <property type="protein sequence ID" value="RWQ69855.1"/>
    <property type="molecule type" value="Genomic_DNA"/>
</dbReference>
<evidence type="ECO:0000256" key="1">
    <source>
        <dbReference type="SAM" id="Coils"/>
    </source>
</evidence>
<proteinExistence type="predicted"/>
<feature type="coiled-coil region" evidence="1">
    <location>
        <begin position="239"/>
        <end position="266"/>
    </location>
</feature>
<keyword evidence="1" id="KW-0175">Coiled coil</keyword>
<evidence type="ECO:0000313" key="3">
    <source>
        <dbReference type="EMBL" id="RWQ69855.1"/>
    </source>
</evidence>
<sequence length="273" mass="31862">MSISVVWGAVVVLVGAIGLIAKSFLTSFSKETAKVVVALQNAEELAKATEKGKNLATKEDIKVITTLQESVKKTFQIEMEQQKAEISRISREYELYAVKKHEYYPELYKTIELCIEKVKDLELIGRRLESPLDFLTFTKEDITAYMTDKAFKPSEKELILSTWDVNKRLGVRDLEYILRRIEYSEVEEIHRTAERFYFSHRLYFSDEISVIANALIHNTYVLLFNLDPDSRFVVDPEYVEELRKANEEINTEIDKLRLELFEKLQKELKNTNE</sequence>
<evidence type="ECO:0000256" key="2">
    <source>
        <dbReference type="SAM" id="Phobius"/>
    </source>
</evidence>
<name>A0A9X8NSU5_BACCE</name>
<feature type="transmembrane region" description="Helical" evidence="2">
    <location>
        <begin position="6"/>
        <end position="25"/>
    </location>
</feature>
<keyword evidence="2" id="KW-0472">Membrane</keyword>
<dbReference type="RefSeq" id="WP_113303526.1">
    <property type="nucleotide sequence ID" value="NZ_QNGD03000023.1"/>
</dbReference>
<organism evidence="3 4">
    <name type="scientific">Bacillus cereus</name>
    <dbReference type="NCBI Taxonomy" id="1396"/>
    <lineage>
        <taxon>Bacteria</taxon>
        <taxon>Bacillati</taxon>
        <taxon>Bacillota</taxon>
        <taxon>Bacilli</taxon>
        <taxon>Bacillales</taxon>
        <taxon>Bacillaceae</taxon>
        <taxon>Bacillus</taxon>
        <taxon>Bacillus cereus group</taxon>
    </lineage>
</organism>
<keyword evidence="2" id="KW-1133">Transmembrane helix</keyword>
<dbReference type="AlphaFoldDB" id="A0A9X8NSU5"/>
<dbReference type="Proteomes" id="UP000253597">
    <property type="component" value="Unassembled WGS sequence"/>
</dbReference>
<evidence type="ECO:0000313" key="4">
    <source>
        <dbReference type="Proteomes" id="UP000253597"/>
    </source>
</evidence>
<accession>A0A9X8NSU5</accession>
<protein>
    <submittedName>
        <fullName evidence="3">Uncharacterized protein</fullName>
    </submittedName>
</protein>